<dbReference type="Pfam" id="PF01040">
    <property type="entry name" value="UbiA"/>
    <property type="match status" value="1"/>
</dbReference>
<dbReference type="Proteomes" id="UP000509750">
    <property type="component" value="Plasmid unnamed1"/>
</dbReference>
<keyword evidence="7" id="KW-1185">Reference proteome</keyword>
<dbReference type="AlphaFoldDB" id="A0A7D5GEA3"/>
<gene>
    <name evidence="6" type="ORF">HUG10_18660</name>
</gene>
<evidence type="ECO:0000256" key="4">
    <source>
        <dbReference type="ARBA" id="ARBA00023136"/>
    </source>
</evidence>
<keyword evidence="6" id="KW-0614">Plasmid</keyword>
<dbReference type="GO" id="GO:0016765">
    <property type="term" value="F:transferase activity, transferring alkyl or aryl (other than methyl) groups"/>
    <property type="evidence" value="ECO:0007669"/>
    <property type="project" value="InterPro"/>
</dbReference>
<keyword evidence="6" id="KW-0830">Ubiquinone</keyword>
<keyword evidence="4 5" id="KW-0472">Membrane</keyword>
<feature type="transmembrane region" description="Helical" evidence="5">
    <location>
        <begin position="256"/>
        <end position="272"/>
    </location>
</feature>
<proteinExistence type="predicted"/>
<evidence type="ECO:0000256" key="3">
    <source>
        <dbReference type="ARBA" id="ARBA00022989"/>
    </source>
</evidence>
<organism evidence="6 7">
    <name type="scientific">Halorarum halophilum</name>
    <dbReference type="NCBI Taxonomy" id="2743090"/>
    <lineage>
        <taxon>Archaea</taxon>
        <taxon>Methanobacteriati</taxon>
        <taxon>Methanobacteriota</taxon>
        <taxon>Stenosarchaea group</taxon>
        <taxon>Halobacteria</taxon>
        <taxon>Halobacteriales</taxon>
        <taxon>Haloferacaceae</taxon>
        <taxon>Halorarum</taxon>
    </lineage>
</organism>
<keyword evidence="3 5" id="KW-1133">Transmembrane helix</keyword>
<evidence type="ECO:0000256" key="1">
    <source>
        <dbReference type="ARBA" id="ARBA00004651"/>
    </source>
</evidence>
<dbReference type="GeneID" id="56030899"/>
<feature type="transmembrane region" description="Helical" evidence="5">
    <location>
        <begin position="156"/>
        <end position="178"/>
    </location>
</feature>
<feature type="transmembrane region" description="Helical" evidence="5">
    <location>
        <begin position="107"/>
        <end position="126"/>
    </location>
</feature>
<feature type="transmembrane region" description="Helical" evidence="5">
    <location>
        <begin position="21"/>
        <end position="38"/>
    </location>
</feature>
<dbReference type="GO" id="GO:0005886">
    <property type="term" value="C:plasma membrane"/>
    <property type="evidence" value="ECO:0007669"/>
    <property type="project" value="UniProtKB-SubCell"/>
</dbReference>
<feature type="transmembrane region" description="Helical" evidence="5">
    <location>
        <begin position="133"/>
        <end position="150"/>
    </location>
</feature>
<evidence type="ECO:0000313" key="6">
    <source>
        <dbReference type="EMBL" id="QLG29632.1"/>
    </source>
</evidence>
<protein>
    <submittedName>
        <fullName evidence="6">Ubiquinone biosynthesis protein UbiA</fullName>
    </submittedName>
</protein>
<feature type="transmembrane region" description="Helical" evidence="5">
    <location>
        <begin position="81"/>
        <end position="101"/>
    </location>
</feature>
<name>A0A7D5GEA3_9EURY</name>
<geneLocation type="plasmid" evidence="6 7">
    <name>unnamed1</name>
</geneLocation>
<dbReference type="OrthoDB" id="199516at2157"/>
<dbReference type="InterPro" id="IPR000537">
    <property type="entry name" value="UbiA_prenyltransferase"/>
</dbReference>
<reference evidence="6 7" key="1">
    <citation type="submission" date="2020-07" db="EMBL/GenBank/DDBJ databases">
        <title>Gai3-2, isolated from salt lake.</title>
        <authorList>
            <person name="Cui H."/>
            <person name="Shi X."/>
        </authorList>
    </citation>
    <scope>NUCLEOTIDE SEQUENCE [LARGE SCALE GENOMIC DNA]</scope>
    <source>
        <strain evidence="6 7">Gai3-2</strain>
        <plasmid evidence="6 7">unnamed1</plasmid>
    </source>
</reference>
<keyword evidence="2 5" id="KW-0812">Transmembrane</keyword>
<evidence type="ECO:0000256" key="5">
    <source>
        <dbReference type="SAM" id="Phobius"/>
    </source>
</evidence>
<feature type="transmembrane region" description="Helical" evidence="5">
    <location>
        <begin position="206"/>
        <end position="224"/>
    </location>
</feature>
<dbReference type="EMBL" id="CP058530">
    <property type="protein sequence ID" value="QLG29632.1"/>
    <property type="molecule type" value="Genomic_DNA"/>
</dbReference>
<feature type="transmembrane region" description="Helical" evidence="5">
    <location>
        <begin position="44"/>
        <end position="61"/>
    </location>
</feature>
<dbReference type="RefSeq" id="WP_179171206.1">
    <property type="nucleotide sequence ID" value="NZ_CP058530.1"/>
</dbReference>
<accession>A0A7D5GEA3</accession>
<evidence type="ECO:0000313" key="7">
    <source>
        <dbReference type="Proteomes" id="UP000509750"/>
    </source>
</evidence>
<dbReference type="KEGG" id="halg:HUG10_18660"/>
<sequence length="301" mass="30751">MPNRRGVEVVRALASQVKPTFMLPAIGMAAFGGLLAPVVSPTTFALHVGGVGLALYVAHLVDEYVDTYVRGEEEPAASRRVLALGVVLASVGFLALLLALASTAGPLAGLSLLPLWILALLHAPVLDRNTVAVTADYPTGIAVALCGGFLTQTGRLPPLVVALAAVFLVLLSGVKVAVDRLDVAFDRTVDKRTVPVVLGDRRAARAATGILAGAGALVLGFVAVGVLPGFAATAAAFSLGMAVGCVAAGKRRAVRVAILLTYPFAAALFLAACPETGCGPIRVAAEHAFGLTERTFPPGYL</sequence>
<comment type="subcellular location">
    <subcellularLocation>
        <location evidence="1">Cell membrane</location>
        <topology evidence="1">Multi-pass membrane protein</topology>
    </subcellularLocation>
</comment>
<evidence type="ECO:0000256" key="2">
    <source>
        <dbReference type="ARBA" id="ARBA00022692"/>
    </source>
</evidence>